<feature type="transmembrane region" description="Helical" evidence="1">
    <location>
        <begin position="55"/>
        <end position="77"/>
    </location>
</feature>
<evidence type="ECO:0000313" key="2">
    <source>
        <dbReference type="EMBL" id="PBK60006.1"/>
    </source>
</evidence>
<dbReference type="AlphaFoldDB" id="A0A2H3BAD4"/>
<reference evidence="3" key="1">
    <citation type="journal article" date="2017" name="Nat. Ecol. Evol.">
        <title>Genome expansion and lineage-specific genetic innovations in the forest pathogenic fungi Armillaria.</title>
        <authorList>
            <person name="Sipos G."/>
            <person name="Prasanna A.N."/>
            <person name="Walter M.C."/>
            <person name="O'Connor E."/>
            <person name="Balint B."/>
            <person name="Krizsan K."/>
            <person name="Kiss B."/>
            <person name="Hess J."/>
            <person name="Varga T."/>
            <person name="Slot J."/>
            <person name="Riley R."/>
            <person name="Boka B."/>
            <person name="Rigling D."/>
            <person name="Barry K."/>
            <person name="Lee J."/>
            <person name="Mihaltcheva S."/>
            <person name="LaButti K."/>
            <person name="Lipzen A."/>
            <person name="Waldron R."/>
            <person name="Moloney N.M."/>
            <person name="Sperisen C."/>
            <person name="Kredics L."/>
            <person name="Vagvoelgyi C."/>
            <person name="Patrignani A."/>
            <person name="Fitzpatrick D."/>
            <person name="Nagy I."/>
            <person name="Doyle S."/>
            <person name="Anderson J.B."/>
            <person name="Grigoriev I.V."/>
            <person name="Gueldener U."/>
            <person name="Muensterkoetter M."/>
            <person name="Nagy L.G."/>
        </authorList>
    </citation>
    <scope>NUCLEOTIDE SEQUENCE [LARGE SCALE GENOMIC DNA]</scope>
    <source>
        <strain evidence="3">28-4</strain>
    </source>
</reference>
<protein>
    <submittedName>
        <fullName evidence="2">Uncharacterized protein</fullName>
    </submittedName>
</protein>
<accession>A0A2H3BAD4</accession>
<name>A0A2H3BAD4_9AGAR</name>
<dbReference type="Proteomes" id="UP000218334">
    <property type="component" value="Unassembled WGS sequence"/>
</dbReference>
<dbReference type="EMBL" id="KZ293493">
    <property type="protein sequence ID" value="PBK60006.1"/>
    <property type="molecule type" value="Genomic_DNA"/>
</dbReference>
<organism evidence="2 3">
    <name type="scientific">Armillaria solidipes</name>
    <dbReference type="NCBI Taxonomy" id="1076256"/>
    <lineage>
        <taxon>Eukaryota</taxon>
        <taxon>Fungi</taxon>
        <taxon>Dikarya</taxon>
        <taxon>Basidiomycota</taxon>
        <taxon>Agaricomycotina</taxon>
        <taxon>Agaricomycetes</taxon>
        <taxon>Agaricomycetidae</taxon>
        <taxon>Agaricales</taxon>
        <taxon>Marasmiineae</taxon>
        <taxon>Physalacriaceae</taxon>
        <taxon>Armillaria</taxon>
    </lineage>
</organism>
<evidence type="ECO:0000313" key="3">
    <source>
        <dbReference type="Proteomes" id="UP000218334"/>
    </source>
</evidence>
<proteinExistence type="predicted"/>
<evidence type="ECO:0000256" key="1">
    <source>
        <dbReference type="SAM" id="Phobius"/>
    </source>
</evidence>
<gene>
    <name evidence="2" type="ORF">ARMSODRAFT_738213</name>
</gene>
<keyword evidence="1" id="KW-0812">Transmembrane</keyword>
<keyword evidence="1" id="KW-1133">Transmembrane helix</keyword>
<keyword evidence="3" id="KW-1185">Reference proteome</keyword>
<keyword evidence="1" id="KW-0472">Membrane</keyword>
<sequence>MPADGGSVTIPLMAKCRSSDKSIEVLKGSDEIRLLPSSTIFRSSFLSQHLRNTKFGLRCFCSLMTALFTLLVSCVSYRS</sequence>